<evidence type="ECO:0008006" key="4">
    <source>
        <dbReference type="Google" id="ProtNLM"/>
    </source>
</evidence>
<dbReference type="EMBL" id="BSBI01000001">
    <property type="protein sequence ID" value="GLF93180.1"/>
    <property type="molecule type" value="Genomic_DNA"/>
</dbReference>
<feature type="signal peptide" evidence="1">
    <location>
        <begin position="1"/>
        <end position="29"/>
    </location>
</feature>
<organism evidence="2 3">
    <name type="scientific">Streptomyces yaizuensis</name>
    <dbReference type="NCBI Taxonomy" id="2989713"/>
    <lineage>
        <taxon>Bacteria</taxon>
        <taxon>Bacillati</taxon>
        <taxon>Actinomycetota</taxon>
        <taxon>Actinomycetes</taxon>
        <taxon>Kitasatosporales</taxon>
        <taxon>Streptomycetaceae</taxon>
        <taxon>Streptomyces</taxon>
    </lineage>
</organism>
<protein>
    <recommendedName>
        <fullName evidence="4">Chitin-binding type-2 domain-containing protein</fullName>
    </recommendedName>
</protein>
<accession>A0ABQ5NS48</accession>
<evidence type="ECO:0000313" key="3">
    <source>
        <dbReference type="Proteomes" id="UP001291653"/>
    </source>
</evidence>
<dbReference type="SUPFAM" id="SSF57625">
    <property type="entry name" value="Invertebrate chitin-binding proteins"/>
    <property type="match status" value="1"/>
</dbReference>
<dbReference type="RefSeq" id="WP_323445270.1">
    <property type="nucleotide sequence ID" value="NZ_BSBI01000001.1"/>
</dbReference>
<feature type="chain" id="PRO_5046103662" description="Chitin-binding type-2 domain-containing protein" evidence="1">
    <location>
        <begin position="30"/>
        <end position="92"/>
    </location>
</feature>
<gene>
    <name evidence="2" type="ORF">SYYSPA8_02805</name>
</gene>
<proteinExistence type="predicted"/>
<evidence type="ECO:0000256" key="1">
    <source>
        <dbReference type="SAM" id="SignalP"/>
    </source>
</evidence>
<name>A0ABQ5NS48_9ACTN</name>
<keyword evidence="1" id="KW-0732">Signal</keyword>
<keyword evidence="3" id="KW-1185">Reference proteome</keyword>
<sequence length="92" mass="9922">MFTHLRPRLAAVAAAAFLLGGATVPVAHATPAEPAVSAAPVRQCVNPGDVIADDSDDRVYYVCNFLREPVPYTCVLNFVFDPVLNLCRPRLP</sequence>
<comment type="caution">
    <text evidence="2">The sequence shown here is derived from an EMBL/GenBank/DDBJ whole genome shotgun (WGS) entry which is preliminary data.</text>
</comment>
<evidence type="ECO:0000313" key="2">
    <source>
        <dbReference type="EMBL" id="GLF93180.1"/>
    </source>
</evidence>
<reference evidence="2 3" key="1">
    <citation type="submission" date="2022-10" db="EMBL/GenBank/DDBJ databases">
        <title>Draft genome sequence of Streptomyces sp. YSPA8.</title>
        <authorList>
            <person name="Moriuchi R."/>
            <person name="Dohra H."/>
            <person name="Yamamura H."/>
            <person name="Kodani S."/>
        </authorList>
    </citation>
    <scope>NUCLEOTIDE SEQUENCE [LARGE SCALE GENOMIC DNA]</scope>
    <source>
        <strain evidence="2 3">YSPA8</strain>
    </source>
</reference>
<dbReference type="InterPro" id="IPR036508">
    <property type="entry name" value="Chitin-bd_dom_sf"/>
</dbReference>
<dbReference type="Proteomes" id="UP001291653">
    <property type="component" value="Unassembled WGS sequence"/>
</dbReference>